<evidence type="ECO:0000313" key="7">
    <source>
        <dbReference type="EMBL" id="EWT03462.1"/>
    </source>
</evidence>
<dbReference type="eggNOG" id="COG0659">
    <property type="taxonomic scope" value="Bacteria"/>
</dbReference>
<feature type="transmembrane region" description="Helical" evidence="5">
    <location>
        <begin position="169"/>
        <end position="188"/>
    </location>
</feature>
<dbReference type="Gene3D" id="3.30.750.24">
    <property type="entry name" value="STAS domain"/>
    <property type="match status" value="1"/>
</dbReference>
<evidence type="ECO:0000256" key="2">
    <source>
        <dbReference type="ARBA" id="ARBA00022692"/>
    </source>
</evidence>
<feature type="transmembrane region" description="Helical" evidence="5">
    <location>
        <begin position="369"/>
        <end position="400"/>
    </location>
</feature>
<feature type="transmembrane region" description="Helical" evidence="5">
    <location>
        <begin position="194"/>
        <end position="213"/>
    </location>
</feature>
<accession>W9GE17</accession>
<name>W9GE17_9MICO</name>
<dbReference type="PROSITE" id="PS50801">
    <property type="entry name" value="STAS"/>
    <property type="match status" value="1"/>
</dbReference>
<feature type="transmembrane region" description="Helical" evidence="5">
    <location>
        <begin position="45"/>
        <end position="63"/>
    </location>
</feature>
<organism evidence="7 8">
    <name type="scientific">Intrasporangium oryzae NRRL B-24470</name>
    <dbReference type="NCBI Taxonomy" id="1386089"/>
    <lineage>
        <taxon>Bacteria</taxon>
        <taxon>Bacillati</taxon>
        <taxon>Actinomycetota</taxon>
        <taxon>Actinomycetes</taxon>
        <taxon>Micrococcales</taxon>
        <taxon>Intrasporangiaceae</taxon>
        <taxon>Intrasporangium</taxon>
    </lineage>
</organism>
<feature type="transmembrane region" description="Helical" evidence="5">
    <location>
        <begin position="20"/>
        <end position="39"/>
    </location>
</feature>
<comment type="subcellular location">
    <subcellularLocation>
        <location evidence="1">Membrane</location>
        <topology evidence="1">Multi-pass membrane protein</topology>
    </subcellularLocation>
</comment>
<dbReference type="Pfam" id="PF01740">
    <property type="entry name" value="STAS"/>
    <property type="match status" value="1"/>
</dbReference>
<keyword evidence="3 5" id="KW-1133">Transmembrane helix</keyword>
<dbReference type="EMBL" id="AWSA01000002">
    <property type="protein sequence ID" value="EWT03462.1"/>
    <property type="molecule type" value="Genomic_DNA"/>
</dbReference>
<dbReference type="Proteomes" id="UP000019489">
    <property type="component" value="Unassembled WGS sequence"/>
</dbReference>
<dbReference type="InterPro" id="IPR001902">
    <property type="entry name" value="SLC26A/SulP_fam"/>
</dbReference>
<comment type="caution">
    <text evidence="7">The sequence shown here is derived from an EMBL/GenBank/DDBJ whole genome shotgun (WGS) entry which is preliminary data.</text>
</comment>
<sequence length="553" mass="56507">MRALAPRRSDWASVHLGRDLPAGLMVGLVALPLALGFGVSSGMGATAGLITAVVAGAVAAVFGGSRVQVSGPTGAMTVVLVPIIAAHGASGVLVVGLLAGLILVGLGFMGAGRFIRYVPVPVVEGFTLGIAAIILLQQVPATLGVHVEAEKVLAQAVGAAAEWASHPQWPPVAVAVAVTAGVLVLARVRPGVPWALVVVALATVADSVLHLGLRTIGTIPAGLPAPSLPAVPYSDLGSLLLPAVAVAALAALESLLSATVADALSVGQRHDPDRELVGQGLANLAAPLFGGIPATAAIARTAVNVRSGATSRLAALVHAGLLLVVVLIASRWVGLIPTAALAGVLVATAVQMVRVSSLGALLRSSRGDAIVLVGTAAATVLLDLVMAVLLGLVMAGFFVLQQAARSVRLEEVPLDDTDHSDEEKALLDEHIVAYRIDGPIFFGAAHDFLLELTEVSEVRVVVLRMSRVTVIDATGATVLADTIARLEGRGITVLLSGVRPQHERILRELGAYDGLAHERHLFATTPDAIEHARLHASRVVHQPDDAPAGGRRA</sequence>
<dbReference type="RefSeq" id="WP_245603622.1">
    <property type="nucleotide sequence ID" value="NZ_AWSA01000002.1"/>
</dbReference>
<dbReference type="GO" id="GO:0055085">
    <property type="term" value="P:transmembrane transport"/>
    <property type="evidence" value="ECO:0007669"/>
    <property type="project" value="InterPro"/>
</dbReference>
<keyword evidence="2 5" id="KW-0812">Transmembrane</keyword>
<dbReference type="CDD" id="cd07042">
    <property type="entry name" value="STAS_SulP_like_sulfate_transporter"/>
    <property type="match status" value="1"/>
</dbReference>
<evidence type="ECO:0000256" key="1">
    <source>
        <dbReference type="ARBA" id="ARBA00004141"/>
    </source>
</evidence>
<keyword evidence="8" id="KW-1185">Reference proteome</keyword>
<keyword evidence="4 5" id="KW-0472">Membrane</keyword>
<dbReference type="InterPro" id="IPR011547">
    <property type="entry name" value="SLC26A/SulP_dom"/>
</dbReference>
<evidence type="ECO:0000259" key="6">
    <source>
        <dbReference type="PROSITE" id="PS50801"/>
    </source>
</evidence>
<evidence type="ECO:0000256" key="4">
    <source>
        <dbReference type="ARBA" id="ARBA00023136"/>
    </source>
</evidence>
<evidence type="ECO:0000313" key="8">
    <source>
        <dbReference type="Proteomes" id="UP000019489"/>
    </source>
</evidence>
<protein>
    <submittedName>
        <fullName evidence="7">MFS transporter</fullName>
    </submittedName>
</protein>
<proteinExistence type="predicted"/>
<dbReference type="Pfam" id="PF00916">
    <property type="entry name" value="Sulfate_transp"/>
    <property type="match status" value="1"/>
</dbReference>
<dbReference type="InterPro" id="IPR002645">
    <property type="entry name" value="STAS_dom"/>
</dbReference>
<feature type="transmembrane region" description="Helical" evidence="5">
    <location>
        <begin position="239"/>
        <end position="261"/>
    </location>
</feature>
<gene>
    <name evidence="7" type="ORF">N865_17205</name>
</gene>
<evidence type="ECO:0000256" key="5">
    <source>
        <dbReference type="SAM" id="Phobius"/>
    </source>
</evidence>
<dbReference type="PANTHER" id="PTHR11814">
    <property type="entry name" value="SULFATE TRANSPORTER"/>
    <property type="match status" value="1"/>
</dbReference>
<dbReference type="PATRIC" id="fig|1386089.3.peg.268"/>
<feature type="transmembrane region" description="Helical" evidence="5">
    <location>
        <begin position="313"/>
        <end position="333"/>
    </location>
</feature>
<dbReference type="GO" id="GO:0016020">
    <property type="term" value="C:membrane"/>
    <property type="evidence" value="ECO:0007669"/>
    <property type="project" value="UniProtKB-SubCell"/>
</dbReference>
<feature type="transmembrane region" description="Helical" evidence="5">
    <location>
        <begin position="114"/>
        <end position="136"/>
    </location>
</feature>
<dbReference type="STRING" id="1386089.N865_17205"/>
<dbReference type="AlphaFoldDB" id="W9GE17"/>
<feature type="transmembrane region" description="Helical" evidence="5">
    <location>
        <begin position="339"/>
        <end position="362"/>
    </location>
</feature>
<dbReference type="SUPFAM" id="SSF52091">
    <property type="entry name" value="SpoIIaa-like"/>
    <property type="match status" value="1"/>
</dbReference>
<feature type="transmembrane region" description="Helical" evidence="5">
    <location>
        <begin position="75"/>
        <end position="108"/>
    </location>
</feature>
<feature type="transmembrane region" description="Helical" evidence="5">
    <location>
        <begin position="281"/>
        <end position="301"/>
    </location>
</feature>
<evidence type="ECO:0000256" key="3">
    <source>
        <dbReference type="ARBA" id="ARBA00022989"/>
    </source>
</evidence>
<dbReference type="InterPro" id="IPR036513">
    <property type="entry name" value="STAS_dom_sf"/>
</dbReference>
<feature type="domain" description="STAS" evidence="6">
    <location>
        <begin position="421"/>
        <end position="532"/>
    </location>
</feature>
<reference evidence="7 8" key="1">
    <citation type="submission" date="2013-08" db="EMBL/GenBank/DDBJ databases">
        <title>Intrasporangium oryzae NRRL B-24470.</title>
        <authorList>
            <person name="Liu H."/>
            <person name="Wang G."/>
        </authorList>
    </citation>
    <scope>NUCLEOTIDE SEQUENCE [LARGE SCALE GENOMIC DNA]</scope>
    <source>
        <strain evidence="7 8">NRRL B-24470</strain>
    </source>
</reference>